<feature type="transmembrane region" description="Helical" evidence="1">
    <location>
        <begin position="40"/>
        <end position="64"/>
    </location>
</feature>
<keyword evidence="3" id="KW-1185">Reference proteome</keyword>
<evidence type="ECO:0000313" key="3">
    <source>
        <dbReference type="Proteomes" id="UP000053157"/>
    </source>
</evidence>
<name>A0A0W1S2G5_9EURY</name>
<dbReference type="EMBL" id="LOPV01000429">
    <property type="protein sequence ID" value="KTG20142.1"/>
    <property type="molecule type" value="Genomic_DNA"/>
</dbReference>
<dbReference type="RefSeq" id="WP_058573017.1">
    <property type="nucleotide sequence ID" value="NZ_LOPV01000429.1"/>
</dbReference>
<comment type="caution">
    <text evidence="2">The sequence shown here is derived from an EMBL/GenBank/DDBJ whole genome shotgun (WGS) entry which is preliminary data.</text>
</comment>
<proteinExistence type="predicted"/>
<dbReference type="AlphaFoldDB" id="A0A0W1S2G5"/>
<protein>
    <submittedName>
        <fullName evidence="2">Uncharacterized protein</fullName>
    </submittedName>
</protein>
<gene>
    <name evidence="2" type="ORF">AUR66_17850</name>
</gene>
<sequence>MYLRNRHGKSVDAVPFFVVASLAFMFVVSFGPLYGTLFGLSIAAGVVGSLVVTAGCSCAAYYRLVWTVDPDLRGEIPVSVRLRNLGYAALALFFLLVLLLLPVIHRMYY</sequence>
<reference evidence="2 3" key="1">
    <citation type="submission" date="2015-12" db="EMBL/GenBank/DDBJ databases">
        <title>Haloferax profundi sp. nov. isolated from the Discovery deep brine-seawater interface in the Red Sea.</title>
        <authorList>
            <person name="Zhang G."/>
            <person name="Stingl U."/>
            <person name="Rashid M."/>
        </authorList>
    </citation>
    <scope>NUCLEOTIDE SEQUENCE [LARGE SCALE GENOMIC DNA]</scope>
    <source>
        <strain evidence="2 3">SB29</strain>
    </source>
</reference>
<dbReference type="Proteomes" id="UP000053157">
    <property type="component" value="Unassembled WGS sequence"/>
</dbReference>
<evidence type="ECO:0000313" key="2">
    <source>
        <dbReference type="EMBL" id="KTG20142.1"/>
    </source>
</evidence>
<feature type="transmembrane region" description="Helical" evidence="1">
    <location>
        <begin position="12"/>
        <end position="34"/>
    </location>
</feature>
<feature type="transmembrane region" description="Helical" evidence="1">
    <location>
        <begin position="85"/>
        <end position="104"/>
    </location>
</feature>
<keyword evidence="1" id="KW-0472">Membrane</keyword>
<keyword evidence="1" id="KW-0812">Transmembrane</keyword>
<dbReference type="OrthoDB" id="187492at2157"/>
<organism evidence="2 3">
    <name type="scientific">Haloferax profundi</name>
    <dbReference type="NCBI Taxonomy" id="1544718"/>
    <lineage>
        <taxon>Archaea</taxon>
        <taxon>Methanobacteriati</taxon>
        <taxon>Methanobacteriota</taxon>
        <taxon>Stenosarchaea group</taxon>
        <taxon>Halobacteria</taxon>
        <taxon>Halobacteriales</taxon>
        <taxon>Haloferacaceae</taxon>
        <taxon>Haloferax</taxon>
    </lineage>
</organism>
<keyword evidence="1" id="KW-1133">Transmembrane helix</keyword>
<evidence type="ECO:0000256" key="1">
    <source>
        <dbReference type="SAM" id="Phobius"/>
    </source>
</evidence>
<accession>A0A0W1S2G5</accession>